<keyword evidence="3" id="KW-1003">Cell membrane</keyword>
<feature type="transmembrane region" description="Helical" evidence="7">
    <location>
        <begin position="147"/>
        <end position="168"/>
    </location>
</feature>
<gene>
    <name evidence="9" type="ORF">INP51_12210</name>
</gene>
<feature type="transmembrane region" description="Helical" evidence="7">
    <location>
        <begin position="189"/>
        <end position="214"/>
    </location>
</feature>
<evidence type="ECO:0000259" key="8">
    <source>
        <dbReference type="PROSITE" id="PS50928"/>
    </source>
</evidence>
<keyword evidence="4 7" id="KW-0812">Transmembrane</keyword>
<feature type="transmembrane region" description="Helical" evidence="7">
    <location>
        <begin position="116"/>
        <end position="135"/>
    </location>
</feature>
<dbReference type="InterPro" id="IPR000515">
    <property type="entry name" value="MetI-like"/>
</dbReference>
<dbReference type="EMBL" id="CP063304">
    <property type="protein sequence ID" value="QOV21045.1"/>
    <property type="molecule type" value="Genomic_DNA"/>
</dbReference>
<evidence type="ECO:0000256" key="2">
    <source>
        <dbReference type="ARBA" id="ARBA00022448"/>
    </source>
</evidence>
<dbReference type="GO" id="GO:0005886">
    <property type="term" value="C:plasma membrane"/>
    <property type="evidence" value="ECO:0007669"/>
    <property type="project" value="UniProtKB-SubCell"/>
</dbReference>
<dbReference type="PANTHER" id="PTHR43744">
    <property type="entry name" value="ABC TRANSPORTER PERMEASE PROTEIN MG189-RELATED-RELATED"/>
    <property type="match status" value="1"/>
</dbReference>
<evidence type="ECO:0000256" key="4">
    <source>
        <dbReference type="ARBA" id="ARBA00022692"/>
    </source>
</evidence>
<dbReference type="SUPFAM" id="SSF161098">
    <property type="entry name" value="MetI-like"/>
    <property type="match status" value="1"/>
</dbReference>
<evidence type="ECO:0000313" key="10">
    <source>
        <dbReference type="Proteomes" id="UP000593601"/>
    </source>
</evidence>
<protein>
    <submittedName>
        <fullName evidence="9">Carbohydrate ABC transporter permease</fullName>
    </submittedName>
</protein>
<dbReference type="KEGG" id="bliq:INP51_12210"/>
<evidence type="ECO:0000256" key="6">
    <source>
        <dbReference type="ARBA" id="ARBA00023136"/>
    </source>
</evidence>
<reference evidence="9 10" key="1">
    <citation type="submission" date="2020-10" db="EMBL/GenBank/DDBJ databases">
        <title>Blautia liquoris sp.nov., isolated from the mud in a fermentation cellar used for the production of Chinese strong-flavoured liquor.</title>
        <authorList>
            <person name="Lu L."/>
        </authorList>
    </citation>
    <scope>NUCLEOTIDE SEQUENCE [LARGE SCALE GENOMIC DNA]</scope>
    <source>
        <strain evidence="9 10">LZLJ-3</strain>
    </source>
</reference>
<dbReference type="CDD" id="cd06261">
    <property type="entry name" value="TM_PBP2"/>
    <property type="match status" value="1"/>
</dbReference>
<feature type="domain" description="ABC transmembrane type-1" evidence="8">
    <location>
        <begin position="79"/>
        <end position="282"/>
    </location>
</feature>
<keyword evidence="10" id="KW-1185">Reference proteome</keyword>
<feature type="transmembrane region" description="Helical" evidence="7">
    <location>
        <begin position="82"/>
        <end position="104"/>
    </location>
</feature>
<evidence type="ECO:0000256" key="7">
    <source>
        <dbReference type="SAM" id="Phobius"/>
    </source>
</evidence>
<evidence type="ECO:0000256" key="1">
    <source>
        <dbReference type="ARBA" id="ARBA00004651"/>
    </source>
</evidence>
<sequence length="298" mass="33346">MQKRSKIHTSIGSKIFNVCNIIILTLLALICILPIVNVLAMSLSSNTAVTSGKVLFWPVEFTIESYKYVAKRQAFWQAMGTTLLRCVMGVTLNVFLCVITAYPLSKSNLRFRSRTVYTWSFFLTMLINGGLIPSFMTVKSLGLLGSIWALILPGAVPVFSVVLMLNFFRAVPPELEEAAIVDGAGQWQILMKIYIPISKASMATICLFALVYHWNSWFDGIIYMNKPSQYPLQSYLNTIIIESQSVTSGALDWQQMALVSERTVKCAQIFLSTLPIILAYPFLQRYFVKGMVMGSVKG</sequence>
<dbReference type="Proteomes" id="UP000593601">
    <property type="component" value="Chromosome"/>
</dbReference>
<dbReference type="InterPro" id="IPR035906">
    <property type="entry name" value="MetI-like_sf"/>
</dbReference>
<keyword evidence="5 7" id="KW-1133">Transmembrane helix</keyword>
<dbReference type="PROSITE" id="PS50928">
    <property type="entry name" value="ABC_TM1"/>
    <property type="match status" value="1"/>
</dbReference>
<comment type="subcellular location">
    <subcellularLocation>
        <location evidence="1">Cell membrane</location>
        <topology evidence="1">Multi-pass membrane protein</topology>
    </subcellularLocation>
</comment>
<keyword evidence="6 7" id="KW-0472">Membrane</keyword>
<proteinExistence type="predicted"/>
<name>A0A7M2RLC8_9FIRM</name>
<keyword evidence="2" id="KW-0813">Transport</keyword>
<feature type="transmembrane region" description="Helical" evidence="7">
    <location>
        <begin position="269"/>
        <end position="288"/>
    </location>
</feature>
<dbReference type="Gene3D" id="1.10.3720.10">
    <property type="entry name" value="MetI-like"/>
    <property type="match status" value="1"/>
</dbReference>
<evidence type="ECO:0000256" key="5">
    <source>
        <dbReference type="ARBA" id="ARBA00022989"/>
    </source>
</evidence>
<dbReference type="GO" id="GO:0055085">
    <property type="term" value="P:transmembrane transport"/>
    <property type="evidence" value="ECO:0007669"/>
    <property type="project" value="InterPro"/>
</dbReference>
<feature type="transmembrane region" description="Helical" evidence="7">
    <location>
        <begin position="21"/>
        <end position="43"/>
    </location>
</feature>
<organism evidence="9 10">
    <name type="scientific">Blautia liquoris</name>
    <dbReference type="NCBI Taxonomy" id="2779518"/>
    <lineage>
        <taxon>Bacteria</taxon>
        <taxon>Bacillati</taxon>
        <taxon>Bacillota</taxon>
        <taxon>Clostridia</taxon>
        <taxon>Lachnospirales</taxon>
        <taxon>Lachnospiraceae</taxon>
        <taxon>Blautia</taxon>
    </lineage>
</organism>
<dbReference type="AlphaFoldDB" id="A0A7M2RLC8"/>
<evidence type="ECO:0000313" key="9">
    <source>
        <dbReference type="EMBL" id="QOV21045.1"/>
    </source>
</evidence>
<accession>A0A7M2RLC8</accession>
<dbReference type="PANTHER" id="PTHR43744:SF9">
    <property type="entry name" value="POLYGALACTURONAN_RHAMNOGALACTURONAN TRANSPORT SYSTEM PERMEASE PROTEIN YTCP"/>
    <property type="match status" value="1"/>
</dbReference>
<evidence type="ECO:0000256" key="3">
    <source>
        <dbReference type="ARBA" id="ARBA00022475"/>
    </source>
</evidence>